<sequence length="71" mass="7706">MRLPDRRSPEVREARPGVFVLELPRTRTRPAQELGVLVRTGPTWTVLSLEGVAAGVGTFHEAVSTLTPAQA</sequence>
<evidence type="ECO:0000313" key="2">
    <source>
        <dbReference type="Proteomes" id="UP000241085"/>
    </source>
</evidence>
<name>A0A2T4USM5_9MICO</name>
<proteinExistence type="predicted"/>
<dbReference type="EMBL" id="PZPL01000001">
    <property type="protein sequence ID" value="PTL72520.1"/>
    <property type="molecule type" value="Genomic_DNA"/>
</dbReference>
<gene>
    <name evidence="1" type="ORF">C1I63_06420</name>
</gene>
<dbReference type="AlphaFoldDB" id="A0A2T4USM5"/>
<dbReference type="Proteomes" id="UP000241085">
    <property type="component" value="Unassembled WGS sequence"/>
</dbReference>
<reference evidence="1 2" key="1">
    <citation type="submission" date="2018-03" db="EMBL/GenBank/DDBJ databases">
        <title>Bacteriophage NCPPB3778 and a type I-E CRISPR drive the evolution of the US Biological Select Agent, Rathayibacter toxicus.</title>
        <authorList>
            <person name="Davis E.W.II."/>
            <person name="Tabima J.F."/>
            <person name="Weisberg A.J."/>
            <person name="Dantas Lopes L."/>
            <person name="Wiseman M.S."/>
            <person name="Wiseman M.S."/>
            <person name="Pupko T."/>
            <person name="Belcher M.S."/>
            <person name="Sechler A.J."/>
            <person name="Tancos M.A."/>
            <person name="Schroeder B.K."/>
            <person name="Murray T.D."/>
            <person name="Luster D.G."/>
            <person name="Schneider W.L."/>
            <person name="Rogers E."/>
            <person name="Andreote F.D."/>
            <person name="Grunwald N.J."/>
            <person name="Putnam M.L."/>
            <person name="Chang J.H."/>
        </authorList>
    </citation>
    <scope>NUCLEOTIDE SEQUENCE [LARGE SCALE GENOMIC DNA]</scope>
    <source>
        <strain evidence="1 2">DSM 15933</strain>
    </source>
</reference>
<evidence type="ECO:0000313" key="1">
    <source>
        <dbReference type="EMBL" id="PTL72520.1"/>
    </source>
</evidence>
<organism evidence="1 2">
    <name type="scientific">Rathayibacter caricis DSM 15933</name>
    <dbReference type="NCBI Taxonomy" id="1328867"/>
    <lineage>
        <taxon>Bacteria</taxon>
        <taxon>Bacillati</taxon>
        <taxon>Actinomycetota</taxon>
        <taxon>Actinomycetes</taxon>
        <taxon>Micrococcales</taxon>
        <taxon>Microbacteriaceae</taxon>
        <taxon>Rathayibacter</taxon>
    </lineage>
</organism>
<protein>
    <submittedName>
        <fullName evidence="1">Uncharacterized protein</fullName>
    </submittedName>
</protein>
<keyword evidence="2" id="KW-1185">Reference proteome</keyword>
<dbReference type="RefSeq" id="WP_107574209.1">
    <property type="nucleotide sequence ID" value="NZ_PZPL01000001.1"/>
</dbReference>
<accession>A0A2T4USM5</accession>
<comment type="caution">
    <text evidence="1">The sequence shown here is derived from an EMBL/GenBank/DDBJ whole genome shotgun (WGS) entry which is preliminary data.</text>
</comment>